<name>A0A1V9Y476_9STRA</name>
<dbReference type="SMART" id="SM00220">
    <property type="entry name" value="S_TKc"/>
    <property type="match status" value="1"/>
</dbReference>
<dbReference type="PANTHER" id="PTHR44329:SF214">
    <property type="entry name" value="PROTEIN KINASE DOMAIN-CONTAINING PROTEIN"/>
    <property type="match status" value="1"/>
</dbReference>
<dbReference type="SUPFAM" id="SSF56112">
    <property type="entry name" value="Protein kinase-like (PK-like)"/>
    <property type="match status" value="1"/>
</dbReference>
<dbReference type="AlphaFoldDB" id="A0A1V9Y476"/>
<dbReference type="Gene3D" id="3.30.200.20">
    <property type="entry name" value="Phosphorylase Kinase, domain 1"/>
    <property type="match status" value="1"/>
</dbReference>
<evidence type="ECO:0000313" key="2">
    <source>
        <dbReference type="EMBL" id="OQR80507.1"/>
    </source>
</evidence>
<keyword evidence="2" id="KW-0808">Transferase</keyword>
<dbReference type="InterPro" id="IPR011009">
    <property type="entry name" value="Kinase-like_dom_sf"/>
</dbReference>
<gene>
    <name evidence="2" type="ORF">THRCLA_12017</name>
</gene>
<keyword evidence="2" id="KW-0418">Kinase</keyword>
<reference evidence="2 3" key="1">
    <citation type="journal article" date="2014" name="Genome Biol. Evol.">
        <title>The secreted proteins of Achlya hypogyna and Thraustotheca clavata identify the ancestral oomycete secretome and reveal gene acquisitions by horizontal gene transfer.</title>
        <authorList>
            <person name="Misner I."/>
            <person name="Blouin N."/>
            <person name="Leonard G."/>
            <person name="Richards T.A."/>
            <person name="Lane C.E."/>
        </authorList>
    </citation>
    <scope>NUCLEOTIDE SEQUENCE [LARGE SCALE GENOMIC DNA]</scope>
    <source>
        <strain evidence="2 3">ATCC 34112</strain>
    </source>
</reference>
<proteinExistence type="predicted"/>
<dbReference type="EMBL" id="JNBS01005223">
    <property type="protein sequence ID" value="OQR80507.1"/>
    <property type="molecule type" value="Genomic_DNA"/>
</dbReference>
<dbReference type="PROSITE" id="PS00108">
    <property type="entry name" value="PROTEIN_KINASE_ST"/>
    <property type="match status" value="1"/>
</dbReference>
<dbReference type="InterPro" id="IPR051681">
    <property type="entry name" value="Ser/Thr_Kinases-Pseudokinases"/>
</dbReference>
<protein>
    <submittedName>
        <fullName evidence="2">Kinase</fullName>
    </submittedName>
</protein>
<organism evidence="2 3">
    <name type="scientific">Thraustotheca clavata</name>
    <dbReference type="NCBI Taxonomy" id="74557"/>
    <lineage>
        <taxon>Eukaryota</taxon>
        <taxon>Sar</taxon>
        <taxon>Stramenopiles</taxon>
        <taxon>Oomycota</taxon>
        <taxon>Saprolegniomycetes</taxon>
        <taxon>Saprolegniales</taxon>
        <taxon>Achlyaceae</taxon>
        <taxon>Thraustotheca</taxon>
    </lineage>
</organism>
<dbReference type="STRING" id="74557.A0A1V9Y476"/>
<evidence type="ECO:0000313" key="3">
    <source>
        <dbReference type="Proteomes" id="UP000243217"/>
    </source>
</evidence>
<comment type="caution">
    <text evidence="2">The sequence shown here is derived from an EMBL/GenBank/DDBJ whole genome shotgun (WGS) entry which is preliminary data.</text>
</comment>
<evidence type="ECO:0000259" key="1">
    <source>
        <dbReference type="PROSITE" id="PS50011"/>
    </source>
</evidence>
<keyword evidence="3" id="KW-1185">Reference proteome</keyword>
<dbReference type="PIRSF" id="PIRSF000654">
    <property type="entry name" value="Integrin-linked_kinase"/>
    <property type="match status" value="1"/>
</dbReference>
<sequence>MKSLIHHTNNALQVIKFIQEIQLISKLDSPYIVKFVGVSWSHPSDLQLVTEFIDGGDLRVNLEKNKKGSFSWKFKVKCACQVAQALAYLHTRNPSIIHRDLKSRNVLLTSTKDAKLTDFGISRENTTNTLTAGIGTYRWMAPEVLNDDSYSEFADIYSFGVVMTELSNEIVPYSDVFNSVGKPLPDTALMAKVMCGDLRPTFAANTPQWFIDLGTQCLLHDQKERPTAFDLVHQFEQQLSEL</sequence>
<feature type="domain" description="Protein kinase" evidence="1">
    <location>
        <begin position="1"/>
        <end position="236"/>
    </location>
</feature>
<dbReference type="GO" id="GO:0005524">
    <property type="term" value="F:ATP binding"/>
    <property type="evidence" value="ECO:0007669"/>
    <property type="project" value="InterPro"/>
</dbReference>
<dbReference type="Gene3D" id="1.10.510.10">
    <property type="entry name" value="Transferase(Phosphotransferase) domain 1"/>
    <property type="match status" value="1"/>
</dbReference>
<accession>A0A1V9Y476</accession>
<dbReference type="PROSITE" id="PS50011">
    <property type="entry name" value="PROTEIN_KINASE_DOM"/>
    <property type="match status" value="1"/>
</dbReference>
<dbReference type="Proteomes" id="UP000243217">
    <property type="component" value="Unassembled WGS sequence"/>
</dbReference>
<dbReference type="GO" id="GO:0004674">
    <property type="term" value="F:protein serine/threonine kinase activity"/>
    <property type="evidence" value="ECO:0007669"/>
    <property type="project" value="TreeGrafter"/>
</dbReference>
<dbReference type="PANTHER" id="PTHR44329">
    <property type="entry name" value="SERINE/THREONINE-PROTEIN KINASE TNNI3K-RELATED"/>
    <property type="match status" value="1"/>
</dbReference>
<dbReference type="InterPro" id="IPR008271">
    <property type="entry name" value="Ser/Thr_kinase_AS"/>
</dbReference>
<dbReference type="InterPro" id="IPR000719">
    <property type="entry name" value="Prot_kinase_dom"/>
</dbReference>
<dbReference type="Pfam" id="PF00069">
    <property type="entry name" value="Pkinase"/>
    <property type="match status" value="1"/>
</dbReference>
<dbReference type="OrthoDB" id="77629at2759"/>